<dbReference type="EMBL" id="CP093346">
    <property type="protein sequence ID" value="WOG98016.1"/>
    <property type="molecule type" value="Genomic_DNA"/>
</dbReference>
<organism evidence="1 2">
    <name type="scientific">Daucus carota subsp. sativus</name>
    <name type="common">Carrot</name>
    <dbReference type="NCBI Taxonomy" id="79200"/>
    <lineage>
        <taxon>Eukaryota</taxon>
        <taxon>Viridiplantae</taxon>
        <taxon>Streptophyta</taxon>
        <taxon>Embryophyta</taxon>
        <taxon>Tracheophyta</taxon>
        <taxon>Spermatophyta</taxon>
        <taxon>Magnoliopsida</taxon>
        <taxon>eudicotyledons</taxon>
        <taxon>Gunneridae</taxon>
        <taxon>Pentapetalae</taxon>
        <taxon>asterids</taxon>
        <taxon>campanulids</taxon>
        <taxon>Apiales</taxon>
        <taxon>Apiaceae</taxon>
        <taxon>Apioideae</taxon>
        <taxon>Scandiceae</taxon>
        <taxon>Daucinae</taxon>
        <taxon>Daucus</taxon>
        <taxon>Daucus sect. Daucus</taxon>
    </lineage>
</organism>
<name>A0AAF0WZY0_DAUCS</name>
<protein>
    <recommendedName>
        <fullName evidence="3">Defensin-like protein</fullName>
    </recommendedName>
</protein>
<evidence type="ECO:0000313" key="1">
    <source>
        <dbReference type="EMBL" id="WOG98016.1"/>
    </source>
</evidence>
<reference evidence="1" key="2">
    <citation type="submission" date="2022-03" db="EMBL/GenBank/DDBJ databases">
        <title>Draft title - Genomic analysis of global carrot germplasm unveils the trajectory of domestication and the origin of high carotenoid orange carrot.</title>
        <authorList>
            <person name="Iorizzo M."/>
            <person name="Ellison S."/>
            <person name="Senalik D."/>
            <person name="Macko-Podgorni A."/>
            <person name="Grzebelus D."/>
            <person name="Bostan H."/>
            <person name="Rolling W."/>
            <person name="Curaba J."/>
            <person name="Simon P."/>
        </authorList>
    </citation>
    <scope>NUCLEOTIDE SEQUENCE</scope>
    <source>
        <tissue evidence="1">Leaf</tissue>
    </source>
</reference>
<gene>
    <name evidence="1" type="ORF">DCAR_0417357</name>
</gene>
<evidence type="ECO:0000313" key="2">
    <source>
        <dbReference type="Proteomes" id="UP000077755"/>
    </source>
</evidence>
<dbReference type="Proteomes" id="UP000077755">
    <property type="component" value="Chromosome 4"/>
</dbReference>
<accession>A0AAF0WZY0</accession>
<reference evidence="1" key="1">
    <citation type="journal article" date="2016" name="Nat. Genet.">
        <title>A high-quality carrot genome assembly provides new insights into carotenoid accumulation and asterid genome evolution.</title>
        <authorList>
            <person name="Iorizzo M."/>
            <person name="Ellison S."/>
            <person name="Senalik D."/>
            <person name="Zeng P."/>
            <person name="Satapoomin P."/>
            <person name="Huang J."/>
            <person name="Bowman M."/>
            <person name="Iovene M."/>
            <person name="Sanseverino W."/>
            <person name="Cavagnaro P."/>
            <person name="Yildiz M."/>
            <person name="Macko-Podgorni A."/>
            <person name="Moranska E."/>
            <person name="Grzebelus E."/>
            <person name="Grzebelus D."/>
            <person name="Ashrafi H."/>
            <person name="Zheng Z."/>
            <person name="Cheng S."/>
            <person name="Spooner D."/>
            <person name="Van Deynze A."/>
            <person name="Simon P."/>
        </authorList>
    </citation>
    <scope>NUCLEOTIDE SEQUENCE</scope>
    <source>
        <tissue evidence="1">Leaf</tissue>
    </source>
</reference>
<proteinExistence type="predicted"/>
<keyword evidence="2" id="KW-1185">Reference proteome</keyword>
<sequence>MYDIIIYNQLTSSNEESFIIMYMCLTTEEKRPIKCVSYIALCDKDCDLSCCKSMCENDYYSLHPVGTCEHIPNNPDVICVCTHDCRK</sequence>
<dbReference type="AlphaFoldDB" id="A0AAF0WZY0"/>
<evidence type="ECO:0008006" key="3">
    <source>
        <dbReference type="Google" id="ProtNLM"/>
    </source>
</evidence>